<sequence length="152" mass="18171">MIDFSSRKYSFVTVTTAIKSSIPPIFLLLFSLASLIQSLFFRSERYYCCPFFLYPIFDYELVFLSMSRRQFNCLLRLIIVNCRALHALNIGRNEIAFRPEHPLRILQKKTEKLYQRIVCPDTWGNTKGYTCSTTETTRVFFPRKFRRRIFHQ</sequence>
<feature type="transmembrane region" description="Helical" evidence="1">
    <location>
        <begin position="21"/>
        <end position="41"/>
    </location>
</feature>
<comment type="caution">
    <text evidence="2">The sequence shown here is derived from an EMBL/GenBank/DDBJ whole genome shotgun (WGS) entry which is preliminary data.</text>
</comment>
<keyword evidence="1" id="KW-0812">Transmembrane</keyword>
<dbReference type="Proteomes" id="UP001432322">
    <property type="component" value="Unassembled WGS sequence"/>
</dbReference>
<keyword evidence="3" id="KW-1185">Reference proteome</keyword>
<evidence type="ECO:0000313" key="2">
    <source>
        <dbReference type="EMBL" id="GMT30163.1"/>
    </source>
</evidence>
<accession>A0AAV5WIM5</accession>
<dbReference type="AlphaFoldDB" id="A0AAV5WIM5"/>
<keyword evidence="1" id="KW-0472">Membrane</keyword>
<organism evidence="2 3">
    <name type="scientific">Pristionchus fissidentatus</name>
    <dbReference type="NCBI Taxonomy" id="1538716"/>
    <lineage>
        <taxon>Eukaryota</taxon>
        <taxon>Metazoa</taxon>
        <taxon>Ecdysozoa</taxon>
        <taxon>Nematoda</taxon>
        <taxon>Chromadorea</taxon>
        <taxon>Rhabditida</taxon>
        <taxon>Rhabditina</taxon>
        <taxon>Diplogasteromorpha</taxon>
        <taxon>Diplogasteroidea</taxon>
        <taxon>Neodiplogasteridae</taxon>
        <taxon>Pristionchus</taxon>
    </lineage>
</organism>
<evidence type="ECO:0000313" key="3">
    <source>
        <dbReference type="Proteomes" id="UP001432322"/>
    </source>
</evidence>
<reference evidence="2" key="1">
    <citation type="submission" date="2023-10" db="EMBL/GenBank/DDBJ databases">
        <title>Genome assembly of Pristionchus species.</title>
        <authorList>
            <person name="Yoshida K."/>
            <person name="Sommer R.J."/>
        </authorList>
    </citation>
    <scope>NUCLEOTIDE SEQUENCE</scope>
    <source>
        <strain evidence="2">RS5133</strain>
    </source>
</reference>
<dbReference type="EMBL" id="BTSY01000005">
    <property type="protein sequence ID" value="GMT30163.1"/>
    <property type="molecule type" value="Genomic_DNA"/>
</dbReference>
<keyword evidence="1" id="KW-1133">Transmembrane helix</keyword>
<evidence type="ECO:0000256" key="1">
    <source>
        <dbReference type="SAM" id="Phobius"/>
    </source>
</evidence>
<proteinExistence type="predicted"/>
<protein>
    <submittedName>
        <fullName evidence="2">Uncharacterized protein</fullName>
    </submittedName>
</protein>
<name>A0AAV5WIM5_9BILA</name>
<gene>
    <name evidence="2" type="ORF">PFISCL1PPCAC_21460</name>
</gene>